<dbReference type="InterPro" id="IPR003538">
    <property type="entry name" value="TonB"/>
</dbReference>
<evidence type="ECO:0000256" key="5">
    <source>
        <dbReference type="ARBA" id="ARBA00022519"/>
    </source>
</evidence>
<evidence type="ECO:0000313" key="13">
    <source>
        <dbReference type="EMBL" id="PPK77919.1"/>
    </source>
</evidence>
<keyword evidence="7 10" id="KW-0653">Protein transport</keyword>
<evidence type="ECO:0000256" key="1">
    <source>
        <dbReference type="ARBA" id="ARBA00004383"/>
    </source>
</evidence>
<gene>
    <name evidence="13" type="ORF">B0F87_101301</name>
</gene>
<sequence length="266" mass="28901">MFLFNSHDGGVADRNLTPSGDEASPLVQKKPSLFAALTGEEHPRFMGGLLLILVLLLHVWAGLWLLKPTDKPKTPSLMVMEVSLVSTPSQKAEITPPAPPKPVPPKPEPPKKQPVKQPVKKKMPVIPKQAELPKPQTIAEEKPVPSNAAPTPSVSAPPQAVSRPASPAVVSSEPRISTGVIPLERIPPKYPARAANRHIEGWVKIEFTITTSGTVENAVVVEAEPEEIFDEAALKAINQWIFKEKIVDGVAVEQRAVQTLQFKLTR</sequence>
<comment type="function">
    <text evidence="10">Interacts with outer membrane receptor proteins that carry out high-affinity binding and energy dependent uptake into the periplasmic space of specific substrates. It could act to transduce energy from the cytoplasmic membrane to specific energy-requiring processes in the outer membrane, resulting in the release into the periplasm of ligands bound by these outer membrane proteins.</text>
</comment>
<dbReference type="Pfam" id="PF03544">
    <property type="entry name" value="TonB_C"/>
    <property type="match status" value="1"/>
</dbReference>
<proteinExistence type="inferred from homology"/>
<evidence type="ECO:0000313" key="14">
    <source>
        <dbReference type="Proteomes" id="UP000240010"/>
    </source>
</evidence>
<keyword evidence="5 10" id="KW-0997">Cell inner membrane</keyword>
<evidence type="ECO:0000256" key="6">
    <source>
        <dbReference type="ARBA" id="ARBA00022692"/>
    </source>
</evidence>
<dbReference type="EMBL" id="PTIZ01000001">
    <property type="protein sequence ID" value="PPK77919.1"/>
    <property type="molecule type" value="Genomic_DNA"/>
</dbReference>
<dbReference type="GO" id="GO:0030288">
    <property type="term" value="C:outer membrane-bounded periplasmic space"/>
    <property type="evidence" value="ECO:0007669"/>
    <property type="project" value="InterPro"/>
</dbReference>
<evidence type="ECO:0000256" key="2">
    <source>
        <dbReference type="ARBA" id="ARBA00006555"/>
    </source>
</evidence>
<protein>
    <recommendedName>
        <fullName evidence="10">Protein TonB</fullName>
    </recommendedName>
</protein>
<dbReference type="SUPFAM" id="SSF74653">
    <property type="entry name" value="TolA/TonB C-terminal domain"/>
    <property type="match status" value="1"/>
</dbReference>
<feature type="compositionally biased region" description="Pro residues" evidence="11">
    <location>
        <begin position="96"/>
        <end position="107"/>
    </location>
</feature>
<dbReference type="PROSITE" id="PS52015">
    <property type="entry name" value="TONB_CTD"/>
    <property type="match status" value="1"/>
</dbReference>
<dbReference type="Proteomes" id="UP000240010">
    <property type="component" value="Unassembled WGS sequence"/>
</dbReference>
<evidence type="ECO:0000259" key="12">
    <source>
        <dbReference type="PROSITE" id="PS52015"/>
    </source>
</evidence>
<dbReference type="GO" id="GO:0015891">
    <property type="term" value="P:siderophore transport"/>
    <property type="evidence" value="ECO:0007669"/>
    <property type="project" value="InterPro"/>
</dbReference>
<evidence type="ECO:0000256" key="11">
    <source>
        <dbReference type="SAM" id="MobiDB-lite"/>
    </source>
</evidence>
<keyword evidence="6 10" id="KW-0812">Transmembrane</keyword>
<dbReference type="RefSeq" id="WP_181050010.1">
    <property type="nucleotide sequence ID" value="NZ_PTIZ01000001.1"/>
</dbReference>
<feature type="region of interest" description="Disordered" evidence="11">
    <location>
        <begin position="1"/>
        <end position="25"/>
    </location>
</feature>
<evidence type="ECO:0000256" key="9">
    <source>
        <dbReference type="ARBA" id="ARBA00023136"/>
    </source>
</evidence>
<organism evidence="13 14">
    <name type="scientific">Methylobacter tundripaludum</name>
    <dbReference type="NCBI Taxonomy" id="173365"/>
    <lineage>
        <taxon>Bacteria</taxon>
        <taxon>Pseudomonadati</taxon>
        <taxon>Pseudomonadota</taxon>
        <taxon>Gammaproteobacteria</taxon>
        <taxon>Methylococcales</taxon>
        <taxon>Methylococcaceae</taxon>
        <taxon>Methylobacter</taxon>
    </lineage>
</organism>
<feature type="domain" description="TonB C-terminal" evidence="12">
    <location>
        <begin position="175"/>
        <end position="266"/>
    </location>
</feature>
<feature type="compositionally biased region" description="Low complexity" evidence="11">
    <location>
        <begin position="144"/>
        <end position="170"/>
    </location>
</feature>
<accession>A0A2S6HKB3</accession>
<comment type="subcellular location">
    <subcellularLocation>
        <location evidence="1 10">Cell inner membrane</location>
        <topology evidence="1 10">Single-pass membrane protein</topology>
        <orientation evidence="1 10">Periplasmic side</orientation>
    </subcellularLocation>
</comment>
<dbReference type="AlphaFoldDB" id="A0A2S6HKB3"/>
<dbReference type="GO" id="GO:0015031">
    <property type="term" value="P:protein transport"/>
    <property type="evidence" value="ECO:0007669"/>
    <property type="project" value="UniProtKB-UniRule"/>
</dbReference>
<comment type="similarity">
    <text evidence="2 10">Belongs to the TonB family.</text>
</comment>
<dbReference type="GO" id="GO:0055085">
    <property type="term" value="P:transmembrane transport"/>
    <property type="evidence" value="ECO:0007669"/>
    <property type="project" value="InterPro"/>
</dbReference>
<dbReference type="GO" id="GO:0098797">
    <property type="term" value="C:plasma membrane protein complex"/>
    <property type="evidence" value="ECO:0007669"/>
    <property type="project" value="TreeGrafter"/>
</dbReference>
<dbReference type="PANTHER" id="PTHR33446">
    <property type="entry name" value="PROTEIN TONB-RELATED"/>
    <property type="match status" value="1"/>
</dbReference>
<reference evidence="13 14" key="1">
    <citation type="submission" date="2018-02" db="EMBL/GenBank/DDBJ databases">
        <title>Subsurface microbial communities from deep shales in Ohio and West Virginia, USA.</title>
        <authorList>
            <person name="Wrighton K."/>
        </authorList>
    </citation>
    <scope>NUCLEOTIDE SEQUENCE [LARGE SCALE GENOMIC DNA]</scope>
    <source>
        <strain evidence="13 14">OWC-DMM</strain>
    </source>
</reference>
<dbReference type="InterPro" id="IPR037682">
    <property type="entry name" value="TonB_C"/>
</dbReference>
<keyword evidence="3 10" id="KW-0813">Transport</keyword>
<evidence type="ECO:0000256" key="3">
    <source>
        <dbReference type="ARBA" id="ARBA00022448"/>
    </source>
</evidence>
<name>A0A2S6HKB3_9GAMM</name>
<keyword evidence="8 10" id="KW-1133">Transmembrane helix</keyword>
<dbReference type="InterPro" id="IPR006260">
    <property type="entry name" value="TonB/TolA_C"/>
</dbReference>
<dbReference type="InterPro" id="IPR051045">
    <property type="entry name" value="TonB-dependent_transducer"/>
</dbReference>
<dbReference type="GO" id="GO:0031992">
    <property type="term" value="F:energy transducer activity"/>
    <property type="evidence" value="ECO:0007669"/>
    <property type="project" value="InterPro"/>
</dbReference>
<evidence type="ECO:0000256" key="7">
    <source>
        <dbReference type="ARBA" id="ARBA00022927"/>
    </source>
</evidence>
<comment type="caution">
    <text evidence="13">The sequence shown here is derived from an EMBL/GenBank/DDBJ whole genome shotgun (WGS) entry which is preliminary data.</text>
</comment>
<dbReference type="Gene3D" id="3.30.2420.10">
    <property type="entry name" value="TonB"/>
    <property type="match status" value="1"/>
</dbReference>
<keyword evidence="4 10" id="KW-1003">Cell membrane</keyword>
<keyword evidence="10" id="KW-0735">Signal-anchor</keyword>
<feature type="region of interest" description="Disordered" evidence="11">
    <location>
        <begin position="88"/>
        <end position="170"/>
    </location>
</feature>
<keyword evidence="9 10" id="KW-0472">Membrane</keyword>
<evidence type="ECO:0000256" key="10">
    <source>
        <dbReference type="RuleBase" id="RU362123"/>
    </source>
</evidence>
<dbReference type="PRINTS" id="PR01374">
    <property type="entry name" value="TONBPROTEIN"/>
</dbReference>
<feature type="transmembrane region" description="Helical" evidence="10">
    <location>
        <begin position="45"/>
        <end position="66"/>
    </location>
</feature>
<dbReference type="PANTHER" id="PTHR33446:SF2">
    <property type="entry name" value="PROTEIN TONB"/>
    <property type="match status" value="1"/>
</dbReference>
<evidence type="ECO:0000256" key="4">
    <source>
        <dbReference type="ARBA" id="ARBA00022475"/>
    </source>
</evidence>
<dbReference type="NCBIfam" id="TIGR01352">
    <property type="entry name" value="tonB_Cterm"/>
    <property type="match status" value="1"/>
</dbReference>
<evidence type="ECO:0000256" key="8">
    <source>
        <dbReference type="ARBA" id="ARBA00022989"/>
    </source>
</evidence>